<feature type="domain" description="F-box protein AT5G49610-like beta-propeller" evidence="1">
    <location>
        <begin position="121"/>
        <end position="395"/>
    </location>
</feature>
<evidence type="ECO:0000313" key="3">
    <source>
        <dbReference type="Proteomes" id="UP000324705"/>
    </source>
</evidence>
<dbReference type="Proteomes" id="UP000324705">
    <property type="component" value="Chromosome 3B"/>
</dbReference>
<sequence>MEGEAPACVSKVLDEDNLLREIIVRVGFPTSLVRAAGVCTRWLSHASDRALLRRFRELHPPRLLGFYLANRERPGGARFFPALPLPPDLAAVVRRASFSLDTARRSAGFSPDTHSDGRTDVVGCWNGSVLTSSQGQNYAHGRSEIIFEVHSPLCSGSEKGAAIIPALHLKVQDGICRLIRQLFFREEGDGLSYFFVTVECTRYHEDSQVHVYMLQNGDDAWRLHLTLASDLLLYPRKSPKGVLVDNRIYLPTDNEIVVLDLVSSSLSTIQLPQGVGFSPIGTTMLSRADDSSGVYLIHIKDLQLSIWLHNGDNWLLVDTICLCEISDNLFDDEPTDEILINHVGDYNEFVFLEMGRCALYLDVKRRTLRKVYEMTTEEQQLGDIYPLMMSWLPSFPALMDSPARFAFCPFRDLYSVLVEFTQFCNSRHASHCLVL</sequence>
<dbReference type="Gramene" id="TRITD3Bv1G248430.1">
    <property type="protein sequence ID" value="TRITD3Bv1G248430.1"/>
    <property type="gene ID" value="TRITD3Bv1G248430"/>
</dbReference>
<dbReference type="InterPro" id="IPR056594">
    <property type="entry name" value="AT5G49610-like_b-prop"/>
</dbReference>
<keyword evidence="3" id="KW-1185">Reference proteome</keyword>
<dbReference type="EMBL" id="LT934116">
    <property type="protein sequence ID" value="VAH84390.1"/>
    <property type="molecule type" value="Genomic_DNA"/>
</dbReference>
<evidence type="ECO:0000313" key="2">
    <source>
        <dbReference type="EMBL" id="VAH84390.1"/>
    </source>
</evidence>
<organism evidence="2 3">
    <name type="scientific">Triticum turgidum subsp. durum</name>
    <name type="common">Durum wheat</name>
    <name type="synonym">Triticum durum</name>
    <dbReference type="NCBI Taxonomy" id="4567"/>
    <lineage>
        <taxon>Eukaryota</taxon>
        <taxon>Viridiplantae</taxon>
        <taxon>Streptophyta</taxon>
        <taxon>Embryophyta</taxon>
        <taxon>Tracheophyta</taxon>
        <taxon>Spermatophyta</taxon>
        <taxon>Magnoliopsida</taxon>
        <taxon>Liliopsida</taxon>
        <taxon>Poales</taxon>
        <taxon>Poaceae</taxon>
        <taxon>BOP clade</taxon>
        <taxon>Pooideae</taxon>
        <taxon>Triticodae</taxon>
        <taxon>Triticeae</taxon>
        <taxon>Triticinae</taxon>
        <taxon>Triticum</taxon>
    </lineage>
</organism>
<reference evidence="2 3" key="1">
    <citation type="submission" date="2017-09" db="EMBL/GenBank/DDBJ databases">
        <authorList>
            <consortium name="International Durum Wheat Genome Sequencing Consortium (IDWGSC)"/>
            <person name="Milanesi L."/>
        </authorList>
    </citation>
    <scope>NUCLEOTIDE SEQUENCE [LARGE SCALE GENOMIC DNA]</scope>
    <source>
        <strain evidence="3">cv. Svevo</strain>
    </source>
</reference>
<dbReference type="PANTHER" id="PTHR33207">
    <property type="entry name" value="F-BOX DOMAIN CONTAINING PROTEIN-RELATED"/>
    <property type="match status" value="1"/>
</dbReference>
<name>A0A9R1QW10_TRITD</name>
<dbReference type="Pfam" id="PF23635">
    <property type="entry name" value="Beta-prop_AT5G49610-like"/>
    <property type="match status" value="1"/>
</dbReference>
<dbReference type="SUPFAM" id="SSF81383">
    <property type="entry name" value="F-box domain"/>
    <property type="match status" value="1"/>
</dbReference>
<dbReference type="InterPro" id="IPR036047">
    <property type="entry name" value="F-box-like_dom_sf"/>
</dbReference>
<evidence type="ECO:0000259" key="1">
    <source>
        <dbReference type="Pfam" id="PF23635"/>
    </source>
</evidence>
<gene>
    <name evidence="2" type="ORF">TRITD_3Bv1G248430</name>
</gene>
<protein>
    <recommendedName>
        <fullName evidence="1">F-box protein AT5G49610-like beta-propeller domain-containing protein</fullName>
    </recommendedName>
</protein>
<proteinExistence type="predicted"/>
<accession>A0A9R1QW10</accession>
<dbReference type="AlphaFoldDB" id="A0A9R1QW10"/>
<dbReference type="OMA" id="HASHCLV"/>